<reference evidence="2" key="1">
    <citation type="submission" date="2023-10" db="EMBL/GenBank/DDBJ databases">
        <title>Chromosome-level genome of the transformable northern wattle, Acacia crassicarpa.</title>
        <authorList>
            <person name="Massaro I."/>
            <person name="Sinha N.R."/>
            <person name="Poethig S."/>
            <person name="Leichty A.R."/>
        </authorList>
    </citation>
    <scope>NUCLEOTIDE SEQUENCE</scope>
    <source>
        <strain evidence="2">Acra3RX</strain>
        <tissue evidence="2">Leaf</tissue>
    </source>
</reference>
<dbReference type="PANTHER" id="PTHR46932">
    <property type="entry name" value="HEAVY METAL-ASSOCIATED ISOPRENYLATED PLANT PROTEIN 47"/>
    <property type="match status" value="1"/>
</dbReference>
<dbReference type="InterPro" id="IPR042885">
    <property type="entry name" value="HIPP47/16"/>
</dbReference>
<dbReference type="AlphaFoldDB" id="A0AAE1MXE9"/>
<dbReference type="Proteomes" id="UP001293593">
    <property type="component" value="Unassembled WGS sequence"/>
</dbReference>
<name>A0AAE1MXE9_9FABA</name>
<comment type="caution">
    <text evidence="2">The sequence shown here is derived from an EMBL/GenBank/DDBJ whole genome shotgun (WGS) entry which is preliminary data.</text>
</comment>
<dbReference type="PANTHER" id="PTHR46932:SF12">
    <property type="entry name" value="HEAVY METAL-ASSOCIATED ISOPRENYLATED PLANT PROTEIN 47"/>
    <property type="match status" value="1"/>
</dbReference>
<proteinExistence type="predicted"/>
<keyword evidence="3" id="KW-1185">Reference proteome</keyword>
<feature type="region of interest" description="Disordered" evidence="1">
    <location>
        <begin position="20"/>
        <end position="41"/>
    </location>
</feature>
<sequence length="115" mass="13435">MILYSLYNHVHLTSQQYRTSLRSKLGGNGRRRKRPTGEGVDSVKLTNLLRKRLGHATIVSVKDVKKKNKYNEGEDDDDKSSLEYFRYCYSRYPPTPHCYQQVVYDPQPYNSCSIL</sequence>
<dbReference type="EMBL" id="JAWXYG010000003">
    <property type="protein sequence ID" value="KAK4279105.1"/>
    <property type="molecule type" value="Genomic_DNA"/>
</dbReference>
<evidence type="ECO:0000256" key="1">
    <source>
        <dbReference type="SAM" id="MobiDB-lite"/>
    </source>
</evidence>
<protein>
    <submittedName>
        <fullName evidence="2">Uncharacterized protein</fullName>
    </submittedName>
</protein>
<dbReference type="Gene3D" id="3.30.70.100">
    <property type="match status" value="1"/>
</dbReference>
<organism evidence="2 3">
    <name type="scientific">Acacia crassicarpa</name>
    <name type="common">northern wattle</name>
    <dbReference type="NCBI Taxonomy" id="499986"/>
    <lineage>
        <taxon>Eukaryota</taxon>
        <taxon>Viridiplantae</taxon>
        <taxon>Streptophyta</taxon>
        <taxon>Embryophyta</taxon>
        <taxon>Tracheophyta</taxon>
        <taxon>Spermatophyta</taxon>
        <taxon>Magnoliopsida</taxon>
        <taxon>eudicotyledons</taxon>
        <taxon>Gunneridae</taxon>
        <taxon>Pentapetalae</taxon>
        <taxon>rosids</taxon>
        <taxon>fabids</taxon>
        <taxon>Fabales</taxon>
        <taxon>Fabaceae</taxon>
        <taxon>Caesalpinioideae</taxon>
        <taxon>mimosoid clade</taxon>
        <taxon>Acacieae</taxon>
        <taxon>Acacia</taxon>
    </lineage>
</organism>
<evidence type="ECO:0000313" key="2">
    <source>
        <dbReference type="EMBL" id="KAK4279105.1"/>
    </source>
</evidence>
<evidence type="ECO:0000313" key="3">
    <source>
        <dbReference type="Proteomes" id="UP001293593"/>
    </source>
</evidence>
<accession>A0AAE1MXE9</accession>
<gene>
    <name evidence="2" type="ORF">QN277_016860</name>
</gene>